<accession>A0A936K5R7</accession>
<comment type="caution">
    <text evidence="8">The sequence shown here is derived from an EMBL/GenBank/DDBJ whole genome shotgun (WGS) entry which is preliminary data.</text>
</comment>
<dbReference type="CDD" id="cd00609">
    <property type="entry name" value="AAT_like"/>
    <property type="match status" value="1"/>
</dbReference>
<sequence>MTEQLIPSRRGFPADDPIFALNAEAQARKAGGESILNATVGALLDDSGQLVVLDSVMDLWRELTALEVAPYAPIAGDPAFLSALVQRHWPSLRSAGAACATPGGSGAISLAMRNFLEAGQQVLTTAPFWGPYATMAAENGLSLATVPWPEAGQPLDAAAWAGALEALLKAQGRVLLILNDPCHNPTGRSLGDADRRALRDILHTASGLGPITMLLDFAYLDYTRDPAAVAVALADYAALGAEGRILVGASMSLSKSMTLYGARCGALAFPWSKDPALQAALTQSCRGTWSNCPKAPQALLLRLAKDGKAQERLAAEHRHWSDVLSARATALDAALAEAAMPPIHWMGGFFVCVPVPDPETTCVRLKAQGVFTVPLPEGLRVGLCGLRASEAPRFAQALRQVLSVR</sequence>
<dbReference type="Gene3D" id="3.40.640.10">
    <property type="entry name" value="Type I PLP-dependent aspartate aminotransferase-like (Major domain)"/>
    <property type="match status" value="1"/>
</dbReference>
<comment type="cofactor">
    <cofactor evidence="1">
        <name>pyridoxal 5'-phosphate</name>
        <dbReference type="ChEBI" id="CHEBI:597326"/>
    </cofactor>
</comment>
<feature type="domain" description="Aminotransferase class I/classII large" evidence="7">
    <location>
        <begin position="35"/>
        <end position="398"/>
    </location>
</feature>
<dbReference type="GO" id="GO:0030170">
    <property type="term" value="F:pyridoxal phosphate binding"/>
    <property type="evidence" value="ECO:0007669"/>
    <property type="project" value="InterPro"/>
</dbReference>
<evidence type="ECO:0000256" key="3">
    <source>
        <dbReference type="ARBA" id="ARBA00011738"/>
    </source>
</evidence>
<keyword evidence="6" id="KW-0663">Pyridoxal phosphate</keyword>
<evidence type="ECO:0000313" key="9">
    <source>
        <dbReference type="Proteomes" id="UP000709959"/>
    </source>
</evidence>
<dbReference type="EMBL" id="JADKCH010000003">
    <property type="protein sequence ID" value="MBK8572089.1"/>
    <property type="molecule type" value="Genomic_DNA"/>
</dbReference>
<evidence type="ECO:0000256" key="4">
    <source>
        <dbReference type="ARBA" id="ARBA00022576"/>
    </source>
</evidence>
<dbReference type="InterPro" id="IPR015422">
    <property type="entry name" value="PyrdxlP-dep_Trfase_small"/>
</dbReference>
<dbReference type="AlphaFoldDB" id="A0A936K5R7"/>
<proteinExistence type="inferred from homology"/>
<dbReference type="Gene3D" id="3.90.1150.10">
    <property type="entry name" value="Aspartate Aminotransferase, domain 1"/>
    <property type="match status" value="1"/>
</dbReference>
<evidence type="ECO:0000256" key="2">
    <source>
        <dbReference type="ARBA" id="ARBA00007441"/>
    </source>
</evidence>
<keyword evidence="5" id="KW-0808">Transferase</keyword>
<comment type="similarity">
    <text evidence="2">Belongs to the class-I pyridoxal-phosphate-dependent aminotransferase family.</text>
</comment>
<protein>
    <submittedName>
        <fullName evidence="8">Pyridoxal phosphate-dependent aminotransferase</fullName>
    </submittedName>
</protein>
<keyword evidence="4 8" id="KW-0032">Aminotransferase</keyword>
<comment type="subunit">
    <text evidence="3">Homodimer.</text>
</comment>
<name>A0A936K5R7_9BACT</name>
<dbReference type="GO" id="GO:0042802">
    <property type="term" value="F:identical protein binding"/>
    <property type="evidence" value="ECO:0007669"/>
    <property type="project" value="TreeGrafter"/>
</dbReference>
<dbReference type="InterPro" id="IPR015421">
    <property type="entry name" value="PyrdxlP-dep_Trfase_major"/>
</dbReference>
<evidence type="ECO:0000259" key="7">
    <source>
        <dbReference type="Pfam" id="PF00155"/>
    </source>
</evidence>
<dbReference type="GO" id="GO:0008483">
    <property type="term" value="F:transaminase activity"/>
    <property type="evidence" value="ECO:0007669"/>
    <property type="project" value="UniProtKB-KW"/>
</dbReference>
<evidence type="ECO:0000313" key="8">
    <source>
        <dbReference type="EMBL" id="MBK8572089.1"/>
    </source>
</evidence>
<dbReference type="SUPFAM" id="SSF53383">
    <property type="entry name" value="PLP-dependent transferases"/>
    <property type="match status" value="1"/>
</dbReference>
<dbReference type="InterPro" id="IPR000796">
    <property type="entry name" value="Asp_trans"/>
</dbReference>
<evidence type="ECO:0000256" key="1">
    <source>
        <dbReference type="ARBA" id="ARBA00001933"/>
    </source>
</evidence>
<organism evidence="8 9">
    <name type="scientific">Candidatus Geothrix odensensis</name>
    <dbReference type="NCBI Taxonomy" id="2954440"/>
    <lineage>
        <taxon>Bacteria</taxon>
        <taxon>Pseudomonadati</taxon>
        <taxon>Acidobacteriota</taxon>
        <taxon>Holophagae</taxon>
        <taxon>Holophagales</taxon>
        <taxon>Holophagaceae</taxon>
        <taxon>Geothrix</taxon>
    </lineage>
</organism>
<dbReference type="Pfam" id="PF00155">
    <property type="entry name" value="Aminotran_1_2"/>
    <property type="match status" value="1"/>
</dbReference>
<dbReference type="Proteomes" id="UP000709959">
    <property type="component" value="Unassembled WGS sequence"/>
</dbReference>
<evidence type="ECO:0000256" key="5">
    <source>
        <dbReference type="ARBA" id="ARBA00022679"/>
    </source>
</evidence>
<dbReference type="InterPro" id="IPR004839">
    <property type="entry name" value="Aminotransferase_I/II_large"/>
</dbReference>
<dbReference type="InterPro" id="IPR015424">
    <property type="entry name" value="PyrdxlP-dep_Trfase"/>
</dbReference>
<evidence type="ECO:0000256" key="6">
    <source>
        <dbReference type="ARBA" id="ARBA00022898"/>
    </source>
</evidence>
<dbReference type="PANTHER" id="PTHR11879:SF22">
    <property type="entry name" value="ASPARTATE AMINOTRANSFERASE, MITOCHONDRIAL"/>
    <property type="match status" value="1"/>
</dbReference>
<dbReference type="PANTHER" id="PTHR11879">
    <property type="entry name" value="ASPARTATE AMINOTRANSFERASE"/>
    <property type="match status" value="1"/>
</dbReference>
<dbReference type="GO" id="GO:0006520">
    <property type="term" value="P:amino acid metabolic process"/>
    <property type="evidence" value="ECO:0007669"/>
    <property type="project" value="InterPro"/>
</dbReference>
<reference evidence="8 9" key="1">
    <citation type="submission" date="2020-10" db="EMBL/GenBank/DDBJ databases">
        <title>Connecting structure to function with the recovery of over 1000 high-quality activated sludge metagenome-assembled genomes encoding full-length rRNA genes using long-read sequencing.</title>
        <authorList>
            <person name="Singleton C.M."/>
            <person name="Petriglieri F."/>
            <person name="Kristensen J.M."/>
            <person name="Kirkegaard R.H."/>
            <person name="Michaelsen T.Y."/>
            <person name="Andersen M.H."/>
            <person name="Karst S.M."/>
            <person name="Dueholm M.S."/>
            <person name="Nielsen P.H."/>
            <person name="Albertsen M."/>
        </authorList>
    </citation>
    <scope>NUCLEOTIDE SEQUENCE [LARGE SCALE GENOMIC DNA]</scope>
    <source>
        <strain evidence="8">OdNE_18-Q3-R46-58_MAXAC.008</strain>
    </source>
</reference>
<gene>
    <name evidence="8" type="ORF">IPN91_05455</name>
</gene>